<name>A0A381XYC9_9ZZZZ</name>
<gene>
    <name evidence="6" type="ORF">METZ01_LOCUS122622</name>
</gene>
<dbReference type="InterPro" id="IPR036282">
    <property type="entry name" value="Glutathione-S-Trfase_C_sf"/>
</dbReference>
<dbReference type="InterPro" id="IPR050213">
    <property type="entry name" value="GST_superfamily"/>
</dbReference>
<dbReference type="PROSITE" id="PS50405">
    <property type="entry name" value="GST_CTER"/>
    <property type="match status" value="1"/>
</dbReference>
<dbReference type="Pfam" id="PF14497">
    <property type="entry name" value="GST_C_3"/>
    <property type="match status" value="1"/>
</dbReference>
<dbReference type="InterPro" id="IPR004046">
    <property type="entry name" value="GST_C"/>
</dbReference>
<dbReference type="InterPro" id="IPR010987">
    <property type="entry name" value="Glutathione-S-Trfase_C-like"/>
</dbReference>
<dbReference type="SUPFAM" id="SSF52833">
    <property type="entry name" value="Thioredoxin-like"/>
    <property type="match status" value="1"/>
</dbReference>
<dbReference type="PANTHER" id="PTHR11571:SF222">
    <property type="entry name" value="GLUTATHIONE TRANSFERASE"/>
    <property type="match status" value="1"/>
</dbReference>
<dbReference type="Pfam" id="PF02798">
    <property type="entry name" value="GST_N"/>
    <property type="match status" value="1"/>
</dbReference>
<evidence type="ECO:0000313" key="6">
    <source>
        <dbReference type="EMBL" id="SVA69768.1"/>
    </source>
</evidence>
<accession>A0A381XYC9</accession>
<dbReference type="EMBL" id="UINC01016828">
    <property type="protein sequence ID" value="SVA69768.1"/>
    <property type="molecule type" value="Genomic_DNA"/>
</dbReference>
<comment type="catalytic activity">
    <reaction evidence="3">
        <text>RX + glutathione = an S-substituted glutathione + a halide anion + H(+)</text>
        <dbReference type="Rhea" id="RHEA:16437"/>
        <dbReference type="ChEBI" id="CHEBI:15378"/>
        <dbReference type="ChEBI" id="CHEBI:16042"/>
        <dbReference type="ChEBI" id="CHEBI:17792"/>
        <dbReference type="ChEBI" id="CHEBI:57925"/>
        <dbReference type="ChEBI" id="CHEBI:90779"/>
        <dbReference type="EC" id="2.5.1.18"/>
    </reaction>
</comment>
<evidence type="ECO:0000256" key="3">
    <source>
        <dbReference type="ARBA" id="ARBA00047960"/>
    </source>
</evidence>
<evidence type="ECO:0000256" key="2">
    <source>
        <dbReference type="ARBA" id="ARBA00022679"/>
    </source>
</evidence>
<dbReference type="SFLD" id="SFLDS00019">
    <property type="entry name" value="Glutathione_Transferase_(cytos"/>
    <property type="match status" value="1"/>
</dbReference>
<dbReference type="Gene3D" id="1.20.1050.130">
    <property type="match status" value="1"/>
</dbReference>
<organism evidence="6">
    <name type="scientific">marine metagenome</name>
    <dbReference type="NCBI Taxonomy" id="408172"/>
    <lineage>
        <taxon>unclassified sequences</taxon>
        <taxon>metagenomes</taxon>
        <taxon>ecological metagenomes</taxon>
    </lineage>
</organism>
<feature type="domain" description="GST N-terminal" evidence="4">
    <location>
        <begin position="10"/>
        <end position="104"/>
    </location>
</feature>
<dbReference type="PROSITE" id="PS50404">
    <property type="entry name" value="GST_NTER"/>
    <property type="match status" value="1"/>
</dbReference>
<evidence type="ECO:0000259" key="5">
    <source>
        <dbReference type="PROSITE" id="PS50405"/>
    </source>
</evidence>
<dbReference type="PANTHER" id="PTHR11571">
    <property type="entry name" value="GLUTATHIONE S-TRANSFERASE"/>
    <property type="match status" value="1"/>
</dbReference>
<protein>
    <recommendedName>
        <fullName evidence="1">glutathione transferase</fullName>
        <ecNumber evidence="1">2.5.1.18</ecNumber>
    </recommendedName>
</protein>
<dbReference type="EC" id="2.5.1.18" evidence="1"/>
<keyword evidence="2" id="KW-0808">Transferase</keyword>
<evidence type="ECO:0000259" key="4">
    <source>
        <dbReference type="PROSITE" id="PS50404"/>
    </source>
</evidence>
<reference evidence="6" key="1">
    <citation type="submission" date="2018-05" db="EMBL/GenBank/DDBJ databases">
        <authorList>
            <person name="Lanie J.A."/>
            <person name="Ng W.-L."/>
            <person name="Kazmierczak K.M."/>
            <person name="Andrzejewski T.M."/>
            <person name="Davidsen T.M."/>
            <person name="Wayne K.J."/>
            <person name="Tettelin H."/>
            <person name="Glass J.I."/>
            <person name="Rusch D."/>
            <person name="Podicherti R."/>
            <person name="Tsui H.-C.T."/>
            <person name="Winkler M.E."/>
        </authorList>
    </citation>
    <scope>NUCLEOTIDE SEQUENCE</scope>
</reference>
<sequence>MVQRVDQAGAEFELGYWAIRGLGQPIRFLLAHAEVAFSEVRFGINQDGSIVADGSHDWAIHKGTLSMPFPNLPYLIDSNGPAEVQLTQSNAVMRYLARRFDYYGDTESDQIWIDILQDEAYDFRNSIINTVYTLGPEYQAAFNEFTSTAVPRYLDGFENYLSNRGIHTHFVGSRISLVDFILYELIWQVSIMVPGSVTNIHRVSLWTFIEVFAKIPQIATYMASSDYIDRPINSVWASFT</sequence>
<dbReference type="GO" id="GO:0006749">
    <property type="term" value="P:glutathione metabolic process"/>
    <property type="evidence" value="ECO:0007669"/>
    <property type="project" value="TreeGrafter"/>
</dbReference>
<dbReference type="InterPro" id="IPR004045">
    <property type="entry name" value="Glutathione_S-Trfase_N"/>
</dbReference>
<feature type="domain" description="GST C-terminal" evidence="5">
    <location>
        <begin position="106"/>
        <end position="232"/>
    </location>
</feature>
<dbReference type="SUPFAM" id="SSF47616">
    <property type="entry name" value="GST C-terminal domain-like"/>
    <property type="match status" value="1"/>
</dbReference>
<dbReference type="SFLD" id="SFLDG01205">
    <property type="entry name" value="AMPS.1"/>
    <property type="match status" value="1"/>
</dbReference>
<dbReference type="InterPro" id="IPR040079">
    <property type="entry name" value="Glutathione_S-Trfase"/>
</dbReference>
<dbReference type="SFLD" id="SFLDG00363">
    <property type="entry name" value="AMPS_(cytGST):_Alpha-__Mu-__Pi"/>
    <property type="match status" value="1"/>
</dbReference>
<proteinExistence type="predicted"/>
<dbReference type="GO" id="GO:0004364">
    <property type="term" value="F:glutathione transferase activity"/>
    <property type="evidence" value="ECO:0007669"/>
    <property type="project" value="UniProtKB-EC"/>
</dbReference>
<dbReference type="AlphaFoldDB" id="A0A381XYC9"/>
<evidence type="ECO:0000256" key="1">
    <source>
        <dbReference type="ARBA" id="ARBA00012452"/>
    </source>
</evidence>
<dbReference type="InterPro" id="IPR036249">
    <property type="entry name" value="Thioredoxin-like_sf"/>
</dbReference>